<dbReference type="GeneID" id="188924"/>
<reference evidence="2 3" key="1">
    <citation type="journal article" date="1998" name="Science">
        <title>Genome sequence of the nematode C. elegans: a platform for investigating biology.</title>
        <authorList>
            <consortium name="The C. elegans sequencing consortium"/>
            <person name="Sulson J.E."/>
            <person name="Waterston R."/>
        </authorList>
    </citation>
    <scope>NUCLEOTIDE SEQUENCE [LARGE SCALE GENOMIC DNA]</scope>
    <source>
        <strain evidence="2 3">Bristol N2</strain>
    </source>
</reference>
<feature type="chain" id="PRO_5004158368" evidence="1">
    <location>
        <begin position="18"/>
        <end position="113"/>
    </location>
</feature>
<dbReference type="eggNOG" id="KOG1217">
    <property type="taxonomic scope" value="Eukaryota"/>
</dbReference>
<dbReference type="InParanoid" id="O45828"/>
<dbReference type="RefSeq" id="NP_493205.2">
    <property type="nucleotide sequence ID" value="NM_060804.2"/>
</dbReference>
<dbReference type="STRING" id="6239.T26E3.6.1"/>
<dbReference type="OrthoDB" id="4405280at2759"/>
<proteinExistence type="predicted"/>
<dbReference type="WormBase" id="T26E3.6">
    <property type="protein sequence ID" value="CE43895"/>
    <property type="gene ID" value="WBGene00012039"/>
</dbReference>
<dbReference type="GO" id="GO:0060625">
    <property type="term" value="P:regulation of protein deneddylation"/>
    <property type="evidence" value="ECO:0000316"/>
    <property type="project" value="WormBase"/>
</dbReference>
<dbReference type="PhylomeDB" id="O45828"/>
<keyword evidence="1" id="KW-0732">Signal</keyword>
<dbReference type="FunCoup" id="O45828">
    <property type="interactions" value="253"/>
</dbReference>
<dbReference type="AlphaFoldDB" id="O45828"/>
<protein>
    <submittedName>
        <fullName evidence="2">DUF7107 domain-containing protein</fullName>
    </submittedName>
</protein>
<dbReference type="OMA" id="SCERDSD"/>
<dbReference type="GO" id="GO:0005737">
    <property type="term" value="C:cytoplasm"/>
    <property type="evidence" value="ECO:0000314"/>
    <property type="project" value="WormBase"/>
</dbReference>
<dbReference type="UCSC" id="T26E3.6">
    <property type="organism name" value="c. elegans"/>
</dbReference>
<accession>O45828</accession>
<evidence type="ECO:0000313" key="2">
    <source>
        <dbReference type="EMBL" id="CAB04833.2"/>
    </source>
</evidence>
<dbReference type="HOGENOM" id="CLU_2135702_0_0_1"/>
<gene>
    <name evidence="2" type="ORF">CELE_T26E3.6</name>
    <name evidence="2 4" type="ORF">T26E3.6</name>
</gene>
<dbReference type="EMBL" id="BX284601">
    <property type="protein sequence ID" value="CAB04833.2"/>
    <property type="molecule type" value="Genomic_DNA"/>
</dbReference>
<dbReference type="SMR" id="O45828"/>
<sequence>MKQLPIFLVFMVATAFCDNIGFFKSPTEKRCDKDYECSGTDLCGHYVCTPLSEFRKCPEDKRCGFEYSCMSGVCRYMSDFDAERRFSNFGPDMKCKDSRVCPIGLHCSNGNCV</sequence>
<dbReference type="PaxDb" id="6239-T26E3.6"/>
<dbReference type="GO" id="GO:0005634">
    <property type="term" value="C:nucleus"/>
    <property type="evidence" value="ECO:0000314"/>
    <property type="project" value="WormBase"/>
</dbReference>
<dbReference type="PANTHER" id="PTHR36519">
    <property type="entry name" value="FIP (FUNGUS-INDUCED PROTEIN) RELATED-RELATED"/>
    <property type="match status" value="1"/>
</dbReference>
<dbReference type="CTD" id="188924"/>
<dbReference type="PeptideAtlas" id="O45828"/>
<dbReference type="Bgee" id="WBGene00012039">
    <property type="expression patterns" value="Expressed in adult organism and 2 other cell types or tissues"/>
</dbReference>
<dbReference type="Proteomes" id="UP000001940">
    <property type="component" value="Chromosome I"/>
</dbReference>
<organism evidence="2 3">
    <name type="scientific">Caenorhabditis elegans</name>
    <dbReference type="NCBI Taxonomy" id="6239"/>
    <lineage>
        <taxon>Eukaryota</taxon>
        <taxon>Metazoa</taxon>
        <taxon>Ecdysozoa</taxon>
        <taxon>Nematoda</taxon>
        <taxon>Chromadorea</taxon>
        <taxon>Rhabditida</taxon>
        <taxon>Rhabditina</taxon>
        <taxon>Rhabditomorpha</taxon>
        <taxon>Rhabditoidea</taxon>
        <taxon>Rhabditidae</taxon>
        <taxon>Peloderinae</taxon>
        <taxon>Caenorhabditis</taxon>
    </lineage>
</organism>
<dbReference type="PANTHER" id="PTHR36519:SF8">
    <property type="entry name" value="EB DOMAIN-CONTAINING PROTEIN-RELATED"/>
    <property type="match status" value="1"/>
</dbReference>
<evidence type="ECO:0000256" key="1">
    <source>
        <dbReference type="SAM" id="SignalP"/>
    </source>
</evidence>
<feature type="signal peptide" evidence="1">
    <location>
        <begin position="1"/>
        <end position="17"/>
    </location>
</feature>
<dbReference type="KEGG" id="cel:CELE_T26E3.6"/>
<evidence type="ECO:0000313" key="4">
    <source>
        <dbReference type="WormBase" id="T26E3.6"/>
    </source>
</evidence>
<name>O45828_CAEEL</name>
<dbReference type="AGR" id="WB:WBGene00012039"/>
<evidence type="ECO:0000313" key="3">
    <source>
        <dbReference type="Proteomes" id="UP000001940"/>
    </source>
</evidence>
<keyword evidence="3" id="KW-1185">Reference proteome</keyword>